<dbReference type="InterPro" id="IPR005538">
    <property type="entry name" value="LrgA/CidA"/>
</dbReference>
<evidence type="ECO:0000256" key="4">
    <source>
        <dbReference type="ARBA" id="ARBA00022989"/>
    </source>
</evidence>
<protein>
    <submittedName>
        <fullName evidence="7">Holin-like protein</fullName>
    </submittedName>
</protein>
<dbReference type="Pfam" id="PF03788">
    <property type="entry name" value="LrgA"/>
    <property type="match status" value="1"/>
</dbReference>
<dbReference type="EMBL" id="JAFBDR010000017">
    <property type="protein sequence ID" value="MBM7572459.1"/>
    <property type="molecule type" value="Genomic_DNA"/>
</dbReference>
<accession>A0ABS2N2Z4</accession>
<comment type="subcellular location">
    <subcellularLocation>
        <location evidence="1">Cell membrane</location>
        <topology evidence="1">Multi-pass membrane protein</topology>
    </subcellularLocation>
</comment>
<keyword evidence="3 6" id="KW-0812">Transmembrane</keyword>
<keyword evidence="8" id="KW-1185">Reference proteome</keyword>
<proteinExistence type="predicted"/>
<keyword evidence="2" id="KW-1003">Cell membrane</keyword>
<feature type="transmembrane region" description="Helical" evidence="6">
    <location>
        <begin position="90"/>
        <end position="114"/>
    </location>
</feature>
<dbReference type="PANTHER" id="PTHR33931:SF2">
    <property type="entry name" value="HOLIN-LIKE PROTEIN CIDA"/>
    <property type="match status" value="1"/>
</dbReference>
<reference evidence="7 8" key="1">
    <citation type="submission" date="2021-01" db="EMBL/GenBank/DDBJ databases">
        <title>Genomic Encyclopedia of Type Strains, Phase IV (KMG-IV): sequencing the most valuable type-strain genomes for metagenomic binning, comparative biology and taxonomic classification.</title>
        <authorList>
            <person name="Goeker M."/>
        </authorList>
    </citation>
    <scope>NUCLEOTIDE SEQUENCE [LARGE SCALE GENOMIC DNA]</scope>
    <source>
        <strain evidence="7 8">DSM 23711</strain>
    </source>
</reference>
<evidence type="ECO:0000256" key="2">
    <source>
        <dbReference type="ARBA" id="ARBA00022475"/>
    </source>
</evidence>
<feature type="transmembrane region" description="Helical" evidence="6">
    <location>
        <begin position="29"/>
        <end position="50"/>
    </location>
</feature>
<feature type="transmembrane region" description="Helical" evidence="6">
    <location>
        <begin position="7"/>
        <end position="23"/>
    </location>
</feature>
<comment type="caution">
    <text evidence="7">The sequence shown here is derived from an EMBL/GenBank/DDBJ whole genome shotgun (WGS) entry which is preliminary data.</text>
</comment>
<evidence type="ECO:0000313" key="8">
    <source>
        <dbReference type="Proteomes" id="UP001296943"/>
    </source>
</evidence>
<dbReference type="Proteomes" id="UP001296943">
    <property type="component" value="Unassembled WGS sequence"/>
</dbReference>
<evidence type="ECO:0000256" key="1">
    <source>
        <dbReference type="ARBA" id="ARBA00004651"/>
    </source>
</evidence>
<evidence type="ECO:0000256" key="3">
    <source>
        <dbReference type="ARBA" id="ARBA00022692"/>
    </source>
</evidence>
<feature type="transmembrane region" description="Helical" evidence="6">
    <location>
        <begin position="62"/>
        <end position="84"/>
    </location>
</feature>
<evidence type="ECO:0000313" key="7">
    <source>
        <dbReference type="EMBL" id="MBM7572459.1"/>
    </source>
</evidence>
<sequence length="122" mass="13628">MKVFRIIIHIIILYSIYIVGVSIQKAFDLFIPGSIIGMILFFLLLVSNIIKPAWVEEGTNYLIRIMPLIFVPVTVGIINYLGVFSGKGTLLILIALFSTALVMISSSLIAQWLLKRKADTND</sequence>
<keyword evidence="4 6" id="KW-1133">Transmembrane helix</keyword>
<dbReference type="PANTHER" id="PTHR33931">
    <property type="entry name" value="HOLIN-LIKE PROTEIN CIDA-RELATED"/>
    <property type="match status" value="1"/>
</dbReference>
<name>A0ABS2N2Z4_9BACI</name>
<gene>
    <name evidence="7" type="ORF">JOC48_002963</name>
</gene>
<dbReference type="RefSeq" id="WP_204500855.1">
    <property type="nucleotide sequence ID" value="NZ_JAFBDR010000017.1"/>
</dbReference>
<organism evidence="7 8">
    <name type="scientific">Aquibacillus albus</name>
    <dbReference type="NCBI Taxonomy" id="1168171"/>
    <lineage>
        <taxon>Bacteria</taxon>
        <taxon>Bacillati</taxon>
        <taxon>Bacillota</taxon>
        <taxon>Bacilli</taxon>
        <taxon>Bacillales</taxon>
        <taxon>Bacillaceae</taxon>
        <taxon>Aquibacillus</taxon>
    </lineage>
</organism>
<evidence type="ECO:0000256" key="6">
    <source>
        <dbReference type="SAM" id="Phobius"/>
    </source>
</evidence>
<evidence type="ECO:0000256" key="5">
    <source>
        <dbReference type="ARBA" id="ARBA00023136"/>
    </source>
</evidence>
<keyword evidence="5 6" id="KW-0472">Membrane</keyword>